<dbReference type="InterPro" id="IPR058712">
    <property type="entry name" value="SRA_ScoMcrA"/>
</dbReference>
<dbReference type="EMBL" id="LOMZ01000004">
    <property type="protein sequence ID" value="PLC10689.1"/>
    <property type="molecule type" value="Genomic_DNA"/>
</dbReference>
<feature type="compositionally biased region" description="Basic and acidic residues" evidence="1">
    <location>
        <begin position="180"/>
        <end position="197"/>
    </location>
</feature>
<dbReference type="AlphaFoldDB" id="A0A2N4SXJ8"/>
<comment type="caution">
    <text evidence="3">The sequence shown here is derived from an EMBL/GenBank/DDBJ whole genome shotgun (WGS) entry which is preliminary data.</text>
</comment>
<dbReference type="Pfam" id="PF26348">
    <property type="entry name" value="SRA_ScoMcrA"/>
    <property type="match status" value="1"/>
</dbReference>
<feature type="domain" description="ScoMcrA-like SRA" evidence="2">
    <location>
        <begin position="31"/>
        <end position="153"/>
    </location>
</feature>
<evidence type="ECO:0000256" key="1">
    <source>
        <dbReference type="SAM" id="MobiDB-lite"/>
    </source>
</evidence>
<evidence type="ECO:0000313" key="3">
    <source>
        <dbReference type="EMBL" id="PLC10689.1"/>
    </source>
</evidence>
<organism evidence="3 4">
    <name type="scientific">Kocuria flava</name>
    <dbReference type="NCBI Taxonomy" id="446860"/>
    <lineage>
        <taxon>Bacteria</taxon>
        <taxon>Bacillati</taxon>
        <taxon>Actinomycetota</taxon>
        <taxon>Actinomycetes</taxon>
        <taxon>Micrococcales</taxon>
        <taxon>Micrococcaceae</taxon>
        <taxon>Kocuria</taxon>
    </lineage>
</organism>
<proteinExistence type="predicted"/>
<gene>
    <name evidence="3" type="ORF">AUQ48_16655</name>
</gene>
<protein>
    <recommendedName>
        <fullName evidence="2">ScoMcrA-like SRA domain-containing protein</fullName>
    </recommendedName>
</protein>
<accession>A0A2N4SXJ8</accession>
<evidence type="ECO:0000313" key="4">
    <source>
        <dbReference type="Proteomes" id="UP000234632"/>
    </source>
</evidence>
<sequence length="238" mass="26387">MLEAMSRFQQDTVYDRQKLHKDAAADGLKPGTAYAGIVQVGDELCIFWNPFKKFYANKWIEEPREFIYSGEGSTGPMGYTWGNRALIEAEDIDRPVTVFYKMERTGADWKCLGGFHVVEHSPGVSIDGSGTPRPDMRFRLVTLSGSSKSSLPNVAPLPAPKLPNEDALWSAVEKGLQKNGAERKRGLSRSKDKRQSDPMKTLYVLRRAIDFGGVCESCLLPQAGSTMKAIHTSRPITS</sequence>
<dbReference type="Proteomes" id="UP000234632">
    <property type="component" value="Unassembled WGS sequence"/>
</dbReference>
<reference evidence="3 4" key="1">
    <citation type="submission" date="2015-12" db="EMBL/GenBank/DDBJ databases">
        <authorList>
            <person name="Shamseldin A."/>
            <person name="Moawad H."/>
            <person name="Abd El-Rahim W.M."/>
            <person name="Sadowsky M.J."/>
        </authorList>
    </citation>
    <scope>NUCLEOTIDE SEQUENCE [LARGE SCALE GENOMIC DNA]</scope>
    <source>
        <strain evidence="3 4">S43</strain>
    </source>
</reference>
<name>A0A2N4SXJ8_9MICC</name>
<feature type="region of interest" description="Disordered" evidence="1">
    <location>
        <begin position="177"/>
        <end position="197"/>
    </location>
</feature>
<evidence type="ECO:0000259" key="2">
    <source>
        <dbReference type="Pfam" id="PF26348"/>
    </source>
</evidence>